<name>A0A388M9R3_CHABU</name>
<gene>
    <name evidence="1" type="ORF">CBR_g52175</name>
</gene>
<proteinExistence type="predicted"/>
<keyword evidence="2" id="KW-1185">Reference proteome</keyword>
<protein>
    <submittedName>
        <fullName evidence="1">Uncharacterized protein</fullName>
    </submittedName>
</protein>
<evidence type="ECO:0000313" key="2">
    <source>
        <dbReference type="Proteomes" id="UP000265515"/>
    </source>
</evidence>
<accession>A0A388M9R3</accession>
<dbReference type="AlphaFoldDB" id="A0A388M9R3"/>
<dbReference type="EMBL" id="BFEA01000891">
    <property type="protein sequence ID" value="GBG91290.1"/>
    <property type="molecule type" value="Genomic_DNA"/>
</dbReference>
<sequence>MSCYGWKSCLCVPALISSMTVDSESEKTARATCFPAPVSLSNVSNVSSPNLVSDGLNTWRLAIWKNPMLQAIQFPAGIPSLDASLADVKQNTLPHGEKPPTKIL</sequence>
<comment type="caution">
    <text evidence="1">The sequence shown here is derived from an EMBL/GenBank/DDBJ whole genome shotgun (WGS) entry which is preliminary data.</text>
</comment>
<dbReference type="Gramene" id="GBG91290">
    <property type="protein sequence ID" value="GBG91290"/>
    <property type="gene ID" value="CBR_g52175"/>
</dbReference>
<dbReference type="Proteomes" id="UP000265515">
    <property type="component" value="Unassembled WGS sequence"/>
</dbReference>
<reference evidence="1 2" key="1">
    <citation type="journal article" date="2018" name="Cell">
        <title>The Chara Genome: Secondary Complexity and Implications for Plant Terrestrialization.</title>
        <authorList>
            <person name="Nishiyama T."/>
            <person name="Sakayama H."/>
            <person name="Vries J.D."/>
            <person name="Buschmann H."/>
            <person name="Saint-Marcoux D."/>
            <person name="Ullrich K.K."/>
            <person name="Haas F.B."/>
            <person name="Vanderstraeten L."/>
            <person name="Becker D."/>
            <person name="Lang D."/>
            <person name="Vosolsobe S."/>
            <person name="Rombauts S."/>
            <person name="Wilhelmsson P.K.I."/>
            <person name="Janitza P."/>
            <person name="Kern R."/>
            <person name="Heyl A."/>
            <person name="Rumpler F."/>
            <person name="Villalobos L.I.A.C."/>
            <person name="Clay J.M."/>
            <person name="Skokan R."/>
            <person name="Toyoda A."/>
            <person name="Suzuki Y."/>
            <person name="Kagoshima H."/>
            <person name="Schijlen E."/>
            <person name="Tajeshwar N."/>
            <person name="Catarino B."/>
            <person name="Hetherington A.J."/>
            <person name="Saltykova A."/>
            <person name="Bonnot C."/>
            <person name="Breuninger H."/>
            <person name="Symeonidi A."/>
            <person name="Radhakrishnan G.V."/>
            <person name="Van Nieuwerburgh F."/>
            <person name="Deforce D."/>
            <person name="Chang C."/>
            <person name="Karol K.G."/>
            <person name="Hedrich R."/>
            <person name="Ulvskov P."/>
            <person name="Glockner G."/>
            <person name="Delwiche C.F."/>
            <person name="Petrasek J."/>
            <person name="Van de Peer Y."/>
            <person name="Friml J."/>
            <person name="Beilby M."/>
            <person name="Dolan L."/>
            <person name="Kohara Y."/>
            <person name="Sugano S."/>
            <person name="Fujiyama A."/>
            <person name="Delaux P.-M."/>
            <person name="Quint M."/>
            <person name="TheiBen G."/>
            <person name="Hagemann M."/>
            <person name="Harholt J."/>
            <person name="Dunand C."/>
            <person name="Zachgo S."/>
            <person name="Langdale J."/>
            <person name="Maumus F."/>
            <person name="Straeten D.V.D."/>
            <person name="Gould S.B."/>
            <person name="Rensing S.A."/>
        </authorList>
    </citation>
    <scope>NUCLEOTIDE SEQUENCE [LARGE SCALE GENOMIC DNA]</scope>
    <source>
        <strain evidence="1 2">S276</strain>
    </source>
</reference>
<evidence type="ECO:0000313" key="1">
    <source>
        <dbReference type="EMBL" id="GBG91290.1"/>
    </source>
</evidence>
<organism evidence="1 2">
    <name type="scientific">Chara braunii</name>
    <name type="common">Braun's stonewort</name>
    <dbReference type="NCBI Taxonomy" id="69332"/>
    <lineage>
        <taxon>Eukaryota</taxon>
        <taxon>Viridiplantae</taxon>
        <taxon>Streptophyta</taxon>
        <taxon>Charophyceae</taxon>
        <taxon>Charales</taxon>
        <taxon>Characeae</taxon>
        <taxon>Chara</taxon>
    </lineage>
</organism>